<dbReference type="Pfam" id="PF16126">
    <property type="entry name" value="DUF4838"/>
    <property type="match status" value="1"/>
</dbReference>
<organism evidence="1 2">
    <name type="scientific">Holtiella tumoricola</name>
    <dbReference type="NCBI Taxonomy" id="3018743"/>
    <lineage>
        <taxon>Bacteria</taxon>
        <taxon>Bacillati</taxon>
        <taxon>Bacillota</taxon>
        <taxon>Clostridia</taxon>
        <taxon>Lachnospirales</taxon>
        <taxon>Cellulosilyticaceae</taxon>
        <taxon>Holtiella</taxon>
    </lineage>
</organism>
<dbReference type="RefSeq" id="WP_271013706.1">
    <property type="nucleotide sequence ID" value="NZ_JAQIFT010000069.1"/>
</dbReference>
<evidence type="ECO:0000313" key="1">
    <source>
        <dbReference type="EMBL" id="MDA3734064.1"/>
    </source>
</evidence>
<evidence type="ECO:0000313" key="2">
    <source>
        <dbReference type="Proteomes" id="UP001169242"/>
    </source>
</evidence>
<proteinExistence type="predicted"/>
<comment type="caution">
    <text evidence="1">The sequence shown here is derived from an EMBL/GenBank/DDBJ whole genome shotgun (WGS) entry which is preliminary data.</text>
</comment>
<accession>A0AA42DUB3</accession>
<gene>
    <name evidence="1" type="ORF">PBV87_21550</name>
</gene>
<keyword evidence="2" id="KW-1185">Reference proteome</keyword>
<name>A0AA42DUB3_9FIRM</name>
<dbReference type="Proteomes" id="UP001169242">
    <property type="component" value="Unassembled WGS sequence"/>
</dbReference>
<dbReference type="InterPro" id="IPR032287">
    <property type="entry name" value="DUF4838"/>
</dbReference>
<sequence length="631" mass="73288">MEINLIFTSDDSTLRFCATELNYYLKKIDFTTSISFNANTQNAFPIYLSIQDACVHTLDDSYQIHCTTKSIHLLGSNKRSVLLATYKLLYLLGCRFLQPGKQYEYIPQKDLSSFLPCYIHNQTYTASLRHRGVCIEGANAFENVLDFIDWLPKLGYNSFFMQFKLPYAFFERWYKHTFNPLLSPQDLTEKQLESFLETIESELKKRDLLYHKVGHGWTCEPLGLKDFGWQKVDVTLEDNKKDWLALIKGKRAFWRGIPTNTNLCYSNSDVQQAFINNIVDYAAKNPSIDYLHVWLADEYNNVCECAKCQDTLLSDQYIAMLNTLDEALTEAGLSTKIVFLLYQELLWPPLHEVFHNHDRFTLMFAPISRTFEKSYEDCSIPDTIPAYKRNQITLPQSLEENLAFLQKWQTKWDSDSFVYDYPLGRAHYGDLGYINISKIISQDIKALKTLHLNGYISCQELRVAMPHSLPNYIMGLTLFDTHTDFNTIAVDYFYHLYGKDGAYYQDYFTTISNLFSCDYFNGKGQRISTTIAANCLKAIEYTKVFTIHTAEKTHPYCTNKLRFHINYVHLLATALYHLSLGEAEKAQTAYTHFITYIQTNEPFFQDALDVYRVIEVSSKYTGFTLPNNYSI</sequence>
<reference evidence="1" key="1">
    <citation type="journal article" date="2023" name="Int. J. Syst. Evol. Microbiol.">
        <title>&lt;i&gt;Holtiella tumoricola&lt;/i&gt; gen. nov. sp. nov., isolated from a human clinical sample.</title>
        <authorList>
            <person name="Allen-Vercoe E."/>
            <person name="Daigneault M.C."/>
            <person name="Vancuren S.J."/>
            <person name="Cochrane K."/>
            <person name="O'Neal L.L."/>
            <person name="Sankaranarayanan K."/>
            <person name="Lawson P.A."/>
        </authorList>
    </citation>
    <scope>NUCLEOTIDE SEQUENCE</scope>
    <source>
        <strain evidence="1">CC70A</strain>
    </source>
</reference>
<dbReference type="AlphaFoldDB" id="A0AA42DUB3"/>
<protein>
    <submittedName>
        <fullName evidence="1">DUF4838 domain-containing protein</fullName>
    </submittedName>
</protein>
<dbReference type="EMBL" id="JAQIFT010000069">
    <property type="protein sequence ID" value="MDA3734064.1"/>
    <property type="molecule type" value="Genomic_DNA"/>
</dbReference>